<gene>
    <name evidence="9" type="ORF">JCM21531_2183</name>
</gene>
<evidence type="ECO:0000313" key="9">
    <source>
        <dbReference type="EMBL" id="GAE88717.1"/>
    </source>
</evidence>
<dbReference type="InterPro" id="IPR002912">
    <property type="entry name" value="ACT_dom"/>
</dbReference>
<comment type="caution">
    <text evidence="9">The sequence shown here is derived from an EMBL/GenBank/DDBJ whole genome shotgun (WGS) entry which is preliminary data.</text>
</comment>
<feature type="transmembrane region" description="Helical" evidence="7">
    <location>
        <begin position="43"/>
        <end position="63"/>
    </location>
</feature>
<feature type="transmembrane region" description="Helical" evidence="7">
    <location>
        <begin position="109"/>
        <end position="141"/>
    </location>
</feature>
<comment type="similarity">
    <text evidence="2">Belongs to the MgtC/SapB family.</text>
</comment>
<evidence type="ECO:0000313" key="10">
    <source>
        <dbReference type="Proteomes" id="UP000019109"/>
    </source>
</evidence>
<evidence type="ECO:0000256" key="7">
    <source>
        <dbReference type="SAM" id="Phobius"/>
    </source>
</evidence>
<comment type="subcellular location">
    <subcellularLocation>
        <location evidence="1">Cell membrane</location>
        <topology evidence="1">Multi-pass membrane protein</topology>
    </subcellularLocation>
</comment>
<keyword evidence="10" id="KW-1185">Reference proteome</keyword>
<evidence type="ECO:0000256" key="6">
    <source>
        <dbReference type="ARBA" id="ARBA00023136"/>
    </source>
</evidence>
<dbReference type="EMBL" id="BAVR01000023">
    <property type="protein sequence ID" value="GAE88717.1"/>
    <property type="molecule type" value="Genomic_DNA"/>
</dbReference>
<accession>W4V699</accession>
<feature type="transmembrane region" description="Helical" evidence="7">
    <location>
        <begin position="75"/>
        <end position="94"/>
    </location>
</feature>
<evidence type="ECO:0000259" key="8">
    <source>
        <dbReference type="PROSITE" id="PS51671"/>
    </source>
</evidence>
<proteinExistence type="inferred from homology"/>
<keyword evidence="6 7" id="KW-0472">Membrane</keyword>
<name>W4V699_9FIRM</name>
<protein>
    <submittedName>
        <fullName evidence="9">Mg(2+) transport ATPase protein C</fullName>
    </submittedName>
</protein>
<evidence type="ECO:0000256" key="3">
    <source>
        <dbReference type="ARBA" id="ARBA00022475"/>
    </source>
</evidence>
<reference evidence="9" key="1">
    <citation type="journal article" date="2014" name="Genome Announc.">
        <title>Draft Genome Sequence of Clostridium straminisolvens Strain JCM 21531T, Isolated from a Cellulose-Degrading Bacterial Community.</title>
        <authorList>
            <person name="Yuki M."/>
            <person name="Oshima K."/>
            <person name="Suda W."/>
            <person name="Sakamoto M."/>
            <person name="Kitamura K."/>
            <person name="Iida T."/>
            <person name="Hattori M."/>
            <person name="Ohkuma M."/>
        </authorList>
    </citation>
    <scope>NUCLEOTIDE SEQUENCE [LARGE SCALE GENOMIC DNA]</scope>
    <source>
        <strain evidence="9">JCM 21531</strain>
    </source>
</reference>
<dbReference type="InterPro" id="IPR045865">
    <property type="entry name" value="ACT-like_dom_sf"/>
</dbReference>
<dbReference type="STRING" id="1294263.JCM21531_2183"/>
<evidence type="ECO:0000256" key="2">
    <source>
        <dbReference type="ARBA" id="ARBA00009298"/>
    </source>
</evidence>
<dbReference type="SUPFAM" id="SSF55021">
    <property type="entry name" value="ACT-like"/>
    <property type="match status" value="1"/>
</dbReference>
<dbReference type="Pfam" id="PF02308">
    <property type="entry name" value="MgtC"/>
    <property type="match status" value="1"/>
</dbReference>
<dbReference type="InterPro" id="IPR003416">
    <property type="entry name" value="MgtC/SapB/SrpB/YhiD_fam"/>
</dbReference>
<dbReference type="PANTHER" id="PTHR33778">
    <property type="entry name" value="PROTEIN MGTC"/>
    <property type="match status" value="1"/>
</dbReference>
<dbReference type="PRINTS" id="PR01837">
    <property type="entry name" value="MGTCSAPBPROT"/>
</dbReference>
<organism evidence="9 10">
    <name type="scientific">Acetivibrio straminisolvens JCM 21531</name>
    <dbReference type="NCBI Taxonomy" id="1294263"/>
    <lineage>
        <taxon>Bacteria</taxon>
        <taxon>Bacillati</taxon>
        <taxon>Bacillota</taxon>
        <taxon>Clostridia</taxon>
        <taxon>Eubacteriales</taxon>
        <taxon>Oscillospiraceae</taxon>
        <taxon>Acetivibrio</taxon>
    </lineage>
</organism>
<evidence type="ECO:0000256" key="1">
    <source>
        <dbReference type="ARBA" id="ARBA00004651"/>
    </source>
</evidence>
<keyword evidence="4 7" id="KW-0812">Transmembrane</keyword>
<feature type="domain" description="ACT" evidence="8">
    <location>
        <begin position="156"/>
        <end position="228"/>
    </location>
</feature>
<evidence type="ECO:0000256" key="5">
    <source>
        <dbReference type="ARBA" id="ARBA00022989"/>
    </source>
</evidence>
<dbReference type="Proteomes" id="UP000019109">
    <property type="component" value="Unassembled WGS sequence"/>
</dbReference>
<sequence length="228" mass="24851">MMRVFLENGSFYLVVIARLLLACVLGGLIGYERESTNRPAGFRTHILVCVGSALVMITSQYIFENYKGITNIDPARLGAQVISGIGFLGAGTIIREGANVRGLTTAASLWAVSCAGIAVGIGFYGGAIIATVIIYITLILLKRTERHIARKRRLSVFYIQTEDLPGQIGIIGSIFGKYNVTIRNIEFINDEKGKDVLIKFTVKVPASISREKIMDELHKVDGVKKVTG</sequence>
<keyword evidence="5 7" id="KW-1133">Transmembrane helix</keyword>
<keyword evidence="3" id="KW-1003">Cell membrane</keyword>
<dbReference type="InterPro" id="IPR049177">
    <property type="entry name" value="MgtC_SapB_SrpB_YhiD_N"/>
</dbReference>
<dbReference type="AlphaFoldDB" id="W4V699"/>
<dbReference type="PANTHER" id="PTHR33778:SF1">
    <property type="entry name" value="MAGNESIUM TRANSPORTER YHID-RELATED"/>
    <property type="match status" value="1"/>
</dbReference>
<dbReference type="PROSITE" id="PS51671">
    <property type="entry name" value="ACT"/>
    <property type="match status" value="1"/>
</dbReference>
<evidence type="ECO:0000256" key="4">
    <source>
        <dbReference type="ARBA" id="ARBA00022692"/>
    </source>
</evidence>
<dbReference type="RefSeq" id="WP_038288860.1">
    <property type="nucleotide sequence ID" value="NZ_BAVR01000023.1"/>
</dbReference>
<feature type="transmembrane region" description="Helical" evidence="7">
    <location>
        <begin position="12"/>
        <end position="31"/>
    </location>
</feature>
<dbReference type="Gene3D" id="3.30.70.260">
    <property type="match status" value="1"/>
</dbReference>
<dbReference type="GO" id="GO:0005886">
    <property type="term" value="C:plasma membrane"/>
    <property type="evidence" value="ECO:0007669"/>
    <property type="project" value="UniProtKB-SubCell"/>
</dbReference>